<dbReference type="SMART" id="SM00464">
    <property type="entry name" value="LON"/>
    <property type="match status" value="1"/>
</dbReference>
<comment type="subunit">
    <text evidence="9 10">Homohexamer. Organized in a ring with a central cavity.</text>
</comment>
<comment type="function">
    <text evidence="9">ATP-dependent serine protease that mediates the selective degradation of mutant and abnormal proteins as well as certain short-lived regulatory proteins. Required for cellular homeostasis and for survival from DNA damage and developmental changes induced by stress. Degrades polypeptides processively to yield small peptide fragments that are 5 to 10 amino acids long. Binds to DNA in a double-stranded, site-specific manner.</text>
</comment>
<keyword evidence="4 9" id="KW-0547">Nucleotide-binding</keyword>
<evidence type="ECO:0000259" key="15">
    <source>
        <dbReference type="PROSITE" id="PS51786"/>
    </source>
</evidence>
<dbReference type="SMART" id="SM00382">
    <property type="entry name" value="AAA"/>
    <property type="match status" value="1"/>
</dbReference>
<reference evidence="17" key="1">
    <citation type="submission" date="2021-03" db="EMBL/GenBank/DDBJ databases">
        <title>Acanthopleuribacteraceae sp. M133.</title>
        <authorList>
            <person name="Wang G."/>
        </authorList>
    </citation>
    <scope>NUCLEOTIDE SEQUENCE</scope>
    <source>
        <strain evidence="17">M133</strain>
    </source>
</reference>
<gene>
    <name evidence="9 17" type="primary">lon</name>
    <name evidence="17" type="ORF">J3U87_15055</name>
</gene>
<dbReference type="GO" id="GO:0004176">
    <property type="term" value="F:ATP-dependent peptidase activity"/>
    <property type="evidence" value="ECO:0007669"/>
    <property type="project" value="UniProtKB-UniRule"/>
</dbReference>
<dbReference type="InterPro" id="IPR046336">
    <property type="entry name" value="Lon_prtase_N_sf"/>
</dbReference>
<dbReference type="InterPro" id="IPR008269">
    <property type="entry name" value="Lon_proteolytic"/>
</dbReference>
<dbReference type="PRINTS" id="PR00830">
    <property type="entry name" value="ENDOLAPTASE"/>
</dbReference>
<dbReference type="AlphaFoldDB" id="A0A8A4TUX6"/>
<dbReference type="GO" id="GO:0034605">
    <property type="term" value="P:cellular response to heat"/>
    <property type="evidence" value="ECO:0007669"/>
    <property type="project" value="UniProtKB-UniRule"/>
</dbReference>
<dbReference type="InterPro" id="IPR003959">
    <property type="entry name" value="ATPase_AAA_core"/>
</dbReference>
<dbReference type="SUPFAM" id="SSF88697">
    <property type="entry name" value="PUA domain-like"/>
    <property type="match status" value="1"/>
</dbReference>
<organism evidence="17 18">
    <name type="scientific">Sulfidibacter corallicola</name>
    <dbReference type="NCBI Taxonomy" id="2818388"/>
    <lineage>
        <taxon>Bacteria</taxon>
        <taxon>Pseudomonadati</taxon>
        <taxon>Acidobacteriota</taxon>
        <taxon>Holophagae</taxon>
        <taxon>Acanthopleuribacterales</taxon>
        <taxon>Acanthopleuribacteraceae</taxon>
        <taxon>Sulfidibacter</taxon>
    </lineage>
</organism>
<feature type="domain" description="Lon N-terminal" evidence="16">
    <location>
        <begin position="19"/>
        <end position="214"/>
    </location>
</feature>
<dbReference type="GO" id="GO:0005524">
    <property type="term" value="F:ATP binding"/>
    <property type="evidence" value="ECO:0007669"/>
    <property type="project" value="UniProtKB-UniRule"/>
</dbReference>
<evidence type="ECO:0000256" key="10">
    <source>
        <dbReference type="PIRNR" id="PIRNR001174"/>
    </source>
</evidence>
<sequence length="782" mass="87933">MKSHPVVEAEKDMKIPEVLPVVAVRDTTLYPFIIFPFSVGRETGVAAVEAALNGHRMLVMLGQRDQNVDTPKTTDLFEMGTVASVMRMIKLPDGRLRILVQGISRCRVEYFTQEDPFREAKIQLLQDREPHEDKLKIEALMRNVKSQLERSASLGKPVSSEVLVMANGMEQAGRLADLVASNIEIKSQEGQAILDELDVFKRLTAVNEILTKEVALLEMQAQIHSQARGEMDRSQRDFYLRQQLKIIQSELGEGNEVQDDINNYRTKIKDLELPEDAREEIEKQLRRMENMSPDTAETGLIRTYLDWMTELPWGKYSEDHLELKRAKRYLDKEHYGLEEIKERILEFLSVRQLNPSLKTPILCFVGPPGVGKTSLGQSIAKALGRQFVRISLGGLRDEAEIRGHRKTYVGALPGRIIQGISQAGTMNPVFMLDEVDKIGQDFRGDPSAALLEVLDPEQNKSFRDHYLGVPFDLSHAMFILTANTLDTLQPAFRDRLEVIELGSYTLEEKVQIAMRHLVPKQTSEHGLNRKRIAFSKPVLQRVIGSYTREAGLRNLERLIAKVCRKVARKVAEGEDKLYRITKSNLTEYLGPIKIFPDFRLKRNQVGVVAGLAWTSVGGEVLFVEISRMPGKGNLVLTGQLGEVMQESAKLAMSLIRTRAEKYSIDTKTFSESDIHIHFPEGATPKDGPSAGITVATALLSCLTQREVRAEVAMTGELTLRGDVLPIGGLKEKVLAASRAQIKTVLFPKLNESDWQEIPEDIRKGLEFFAVSDIDEVFKVALV</sequence>
<evidence type="ECO:0000256" key="8">
    <source>
        <dbReference type="ARBA" id="ARBA00023016"/>
    </source>
</evidence>
<keyword evidence="2 9" id="KW-0963">Cytoplasm</keyword>
<evidence type="ECO:0000256" key="12">
    <source>
        <dbReference type="PIRSR" id="PIRSR001174-2"/>
    </source>
</evidence>
<evidence type="ECO:0000256" key="14">
    <source>
        <dbReference type="RuleBase" id="RU000591"/>
    </source>
</evidence>
<dbReference type="InterPro" id="IPR004815">
    <property type="entry name" value="Lon_bac/euk-typ"/>
</dbReference>
<feature type="binding site" evidence="9 12">
    <location>
        <begin position="366"/>
        <end position="373"/>
    </location>
    <ligand>
        <name>ATP</name>
        <dbReference type="ChEBI" id="CHEBI:30616"/>
    </ligand>
</feature>
<comment type="induction">
    <text evidence="9">By heat shock.</text>
</comment>
<dbReference type="InterPro" id="IPR020568">
    <property type="entry name" value="Ribosomal_Su5_D2-typ_SF"/>
</dbReference>
<keyword evidence="8 9" id="KW-0346">Stress response</keyword>
<name>A0A8A4TUX6_SULCO</name>
<dbReference type="RefSeq" id="WP_237383867.1">
    <property type="nucleotide sequence ID" value="NZ_CP071793.1"/>
</dbReference>
<dbReference type="Pfam" id="PF05362">
    <property type="entry name" value="Lon_C"/>
    <property type="match status" value="1"/>
</dbReference>
<accession>A0A8A4TUX6</accession>
<evidence type="ECO:0000256" key="4">
    <source>
        <dbReference type="ARBA" id="ARBA00022741"/>
    </source>
</evidence>
<evidence type="ECO:0000256" key="5">
    <source>
        <dbReference type="ARBA" id="ARBA00022801"/>
    </source>
</evidence>
<dbReference type="InterPro" id="IPR015947">
    <property type="entry name" value="PUA-like_sf"/>
</dbReference>
<evidence type="ECO:0000313" key="17">
    <source>
        <dbReference type="EMBL" id="QTD53766.1"/>
    </source>
</evidence>
<protein>
    <recommendedName>
        <fullName evidence="9 10">Lon protease</fullName>
        <ecNumber evidence="9 10">3.4.21.53</ecNumber>
    </recommendedName>
    <alternativeName>
        <fullName evidence="9">ATP-dependent protease La</fullName>
    </alternativeName>
</protein>
<dbReference type="SUPFAM" id="SSF52540">
    <property type="entry name" value="P-loop containing nucleoside triphosphate hydrolases"/>
    <property type="match status" value="1"/>
</dbReference>
<evidence type="ECO:0000259" key="16">
    <source>
        <dbReference type="PROSITE" id="PS51787"/>
    </source>
</evidence>
<dbReference type="Pfam" id="PF00004">
    <property type="entry name" value="AAA"/>
    <property type="match status" value="1"/>
</dbReference>
<dbReference type="PANTHER" id="PTHR10046">
    <property type="entry name" value="ATP DEPENDENT LON PROTEASE FAMILY MEMBER"/>
    <property type="match status" value="1"/>
</dbReference>
<dbReference type="Gene3D" id="1.20.5.5270">
    <property type="match status" value="1"/>
</dbReference>
<dbReference type="EC" id="3.4.21.53" evidence="9 10"/>
<dbReference type="Pfam" id="PF02190">
    <property type="entry name" value="LON_substr_bdg"/>
    <property type="match status" value="1"/>
</dbReference>
<dbReference type="GO" id="GO:0016887">
    <property type="term" value="F:ATP hydrolysis activity"/>
    <property type="evidence" value="ECO:0007669"/>
    <property type="project" value="UniProtKB-UniRule"/>
</dbReference>
<dbReference type="KEGG" id="scor:J3U87_15055"/>
<dbReference type="GO" id="GO:0043565">
    <property type="term" value="F:sequence-specific DNA binding"/>
    <property type="evidence" value="ECO:0007669"/>
    <property type="project" value="UniProtKB-UniRule"/>
</dbReference>
<dbReference type="InterPro" id="IPR054594">
    <property type="entry name" value="Lon_lid"/>
</dbReference>
<dbReference type="PROSITE" id="PS51786">
    <property type="entry name" value="LON_PROTEOLYTIC"/>
    <property type="match status" value="1"/>
</dbReference>
<keyword evidence="5 9" id="KW-0378">Hydrolase</keyword>
<evidence type="ECO:0000256" key="13">
    <source>
        <dbReference type="PROSITE-ProRule" id="PRU01122"/>
    </source>
</evidence>
<keyword evidence="18" id="KW-1185">Reference proteome</keyword>
<dbReference type="GO" id="GO:0006515">
    <property type="term" value="P:protein quality control for misfolded or incompletely synthesized proteins"/>
    <property type="evidence" value="ECO:0007669"/>
    <property type="project" value="UniProtKB-UniRule"/>
</dbReference>
<evidence type="ECO:0000256" key="1">
    <source>
        <dbReference type="ARBA" id="ARBA00004496"/>
    </source>
</evidence>
<comment type="catalytic activity">
    <reaction evidence="9 10 13">
        <text>Hydrolysis of proteins in presence of ATP.</text>
        <dbReference type="EC" id="3.4.21.53"/>
    </reaction>
</comment>
<dbReference type="InterPro" id="IPR014721">
    <property type="entry name" value="Ribsml_uS5_D2-typ_fold_subgr"/>
</dbReference>
<evidence type="ECO:0000256" key="11">
    <source>
        <dbReference type="PIRSR" id="PIRSR001174-1"/>
    </source>
</evidence>
<keyword evidence="3 9" id="KW-0645">Protease</keyword>
<dbReference type="Gene3D" id="2.30.130.40">
    <property type="entry name" value="LON domain-like"/>
    <property type="match status" value="1"/>
</dbReference>
<dbReference type="Gene3D" id="3.30.230.10">
    <property type="match status" value="1"/>
</dbReference>
<dbReference type="CDD" id="cd19500">
    <property type="entry name" value="RecA-like_Lon"/>
    <property type="match status" value="1"/>
</dbReference>
<dbReference type="GO" id="GO:0005737">
    <property type="term" value="C:cytoplasm"/>
    <property type="evidence" value="ECO:0007669"/>
    <property type="project" value="UniProtKB-SubCell"/>
</dbReference>
<dbReference type="InterPro" id="IPR027543">
    <property type="entry name" value="Lon_bac"/>
</dbReference>
<dbReference type="Gene3D" id="3.40.50.300">
    <property type="entry name" value="P-loop containing nucleotide triphosphate hydrolases"/>
    <property type="match status" value="1"/>
</dbReference>
<evidence type="ECO:0000256" key="6">
    <source>
        <dbReference type="ARBA" id="ARBA00022825"/>
    </source>
</evidence>
<dbReference type="InterPro" id="IPR008268">
    <property type="entry name" value="Peptidase_S16_AS"/>
</dbReference>
<dbReference type="FunFam" id="3.40.50.300:FF:000382">
    <property type="entry name" value="Lon protease homolog 2, peroxisomal"/>
    <property type="match status" value="1"/>
</dbReference>
<evidence type="ECO:0000313" key="18">
    <source>
        <dbReference type="Proteomes" id="UP000663929"/>
    </source>
</evidence>
<dbReference type="Gene3D" id="1.20.58.1480">
    <property type="match status" value="1"/>
</dbReference>
<keyword evidence="6 9" id="KW-0720">Serine protease</keyword>
<evidence type="ECO:0000256" key="3">
    <source>
        <dbReference type="ARBA" id="ARBA00022670"/>
    </source>
</evidence>
<comment type="similarity">
    <text evidence="9 10 13 14">Belongs to the peptidase S16 family.</text>
</comment>
<feature type="active site" evidence="9 11">
    <location>
        <position position="689"/>
    </location>
</feature>
<dbReference type="InterPro" id="IPR003111">
    <property type="entry name" value="Lon_prtase_N"/>
</dbReference>
<keyword evidence="7 9" id="KW-0067">ATP-binding</keyword>
<dbReference type="PROSITE" id="PS01046">
    <property type="entry name" value="LON_SER"/>
    <property type="match status" value="1"/>
</dbReference>
<dbReference type="PROSITE" id="PS51787">
    <property type="entry name" value="LON_N"/>
    <property type="match status" value="1"/>
</dbReference>
<feature type="active site" evidence="9 11">
    <location>
        <position position="732"/>
    </location>
</feature>
<comment type="subcellular location">
    <subcellularLocation>
        <location evidence="1 9 10">Cytoplasm</location>
    </subcellularLocation>
</comment>
<dbReference type="InterPro" id="IPR027417">
    <property type="entry name" value="P-loop_NTPase"/>
</dbReference>
<evidence type="ECO:0000256" key="2">
    <source>
        <dbReference type="ARBA" id="ARBA00022490"/>
    </source>
</evidence>
<dbReference type="Gene3D" id="1.10.8.60">
    <property type="match status" value="1"/>
</dbReference>
<evidence type="ECO:0000256" key="9">
    <source>
        <dbReference type="HAMAP-Rule" id="MF_01973"/>
    </source>
</evidence>
<dbReference type="EMBL" id="CP071793">
    <property type="protein sequence ID" value="QTD53766.1"/>
    <property type="molecule type" value="Genomic_DNA"/>
</dbReference>
<dbReference type="Pfam" id="PF22667">
    <property type="entry name" value="Lon_lid"/>
    <property type="match status" value="1"/>
</dbReference>
<feature type="domain" description="Lon proteolytic" evidence="15">
    <location>
        <begin position="602"/>
        <end position="782"/>
    </location>
</feature>
<proteinExistence type="evidence at transcript level"/>
<dbReference type="HAMAP" id="MF_01973">
    <property type="entry name" value="lon_bact"/>
    <property type="match status" value="1"/>
</dbReference>
<dbReference type="GO" id="GO:0004252">
    <property type="term" value="F:serine-type endopeptidase activity"/>
    <property type="evidence" value="ECO:0007669"/>
    <property type="project" value="UniProtKB-UniRule"/>
</dbReference>
<dbReference type="InterPro" id="IPR027065">
    <property type="entry name" value="Lon_Prtase"/>
</dbReference>
<dbReference type="Proteomes" id="UP000663929">
    <property type="component" value="Chromosome"/>
</dbReference>
<dbReference type="SUPFAM" id="SSF54211">
    <property type="entry name" value="Ribosomal protein S5 domain 2-like"/>
    <property type="match status" value="1"/>
</dbReference>
<dbReference type="PIRSF" id="PIRSF001174">
    <property type="entry name" value="Lon_proteas"/>
    <property type="match status" value="1"/>
</dbReference>
<dbReference type="InterPro" id="IPR003593">
    <property type="entry name" value="AAA+_ATPase"/>
</dbReference>
<evidence type="ECO:0000256" key="7">
    <source>
        <dbReference type="ARBA" id="ARBA00022840"/>
    </source>
</evidence>
<dbReference type="NCBIfam" id="TIGR00763">
    <property type="entry name" value="lon"/>
    <property type="match status" value="1"/>
</dbReference>